<evidence type="ECO:0000313" key="2">
    <source>
        <dbReference type="Proteomes" id="UP000076925"/>
    </source>
</evidence>
<dbReference type="OrthoDB" id="488046at2"/>
<dbReference type="RefSeq" id="WP_017741158.1">
    <property type="nucleotide sequence ID" value="NZ_KQ976355.1"/>
</dbReference>
<keyword evidence="2" id="KW-1185">Reference proteome</keyword>
<dbReference type="Proteomes" id="UP000076925">
    <property type="component" value="Unassembled WGS sequence"/>
</dbReference>
<dbReference type="AlphaFoldDB" id="A0A139WQK1"/>
<reference evidence="1 2" key="1">
    <citation type="journal article" date="2013" name="Genome Biol. Evol.">
        <title>Genomes of Stigonematalean cyanobacteria (subsection V) and the evolution of oxygenic photosynthesis from prokaryotes to plastids.</title>
        <authorList>
            <person name="Dagan T."/>
            <person name="Roettger M."/>
            <person name="Stucken K."/>
            <person name="Landan G."/>
            <person name="Koch R."/>
            <person name="Major P."/>
            <person name="Gould S.B."/>
            <person name="Goremykin V.V."/>
            <person name="Rippka R."/>
            <person name="Tandeau de Marsac N."/>
            <person name="Gugger M."/>
            <person name="Lockhart P.J."/>
            <person name="Allen J.F."/>
            <person name="Brune I."/>
            <person name="Maus I."/>
            <person name="Puhler A."/>
            <person name="Martin W.F."/>
        </authorList>
    </citation>
    <scope>NUCLEOTIDE SEQUENCE [LARGE SCALE GENOMIC DNA]</scope>
    <source>
        <strain evidence="1 2">PCC 7110</strain>
    </source>
</reference>
<comment type="caution">
    <text evidence="1">The sequence shown here is derived from an EMBL/GenBank/DDBJ whole genome shotgun (WGS) entry which is preliminary data.</text>
</comment>
<dbReference type="EMBL" id="ANNX02000064">
    <property type="protein sequence ID" value="KYC34708.1"/>
    <property type="molecule type" value="Genomic_DNA"/>
</dbReference>
<protein>
    <submittedName>
        <fullName evidence="1">Uncharacterized protein</fullName>
    </submittedName>
</protein>
<dbReference type="STRING" id="128403.WA1_49140"/>
<organism evidence="1 2">
    <name type="scientific">Scytonema hofmannii PCC 7110</name>
    <dbReference type="NCBI Taxonomy" id="128403"/>
    <lineage>
        <taxon>Bacteria</taxon>
        <taxon>Bacillati</taxon>
        <taxon>Cyanobacteriota</taxon>
        <taxon>Cyanophyceae</taxon>
        <taxon>Nostocales</taxon>
        <taxon>Scytonemataceae</taxon>
        <taxon>Scytonema</taxon>
    </lineage>
</organism>
<evidence type="ECO:0000313" key="1">
    <source>
        <dbReference type="EMBL" id="KYC34708.1"/>
    </source>
</evidence>
<gene>
    <name evidence="1" type="ORF">WA1_49140</name>
</gene>
<accession>A0A139WQK1</accession>
<proteinExistence type="predicted"/>
<sequence>MNELPKEYPMLRVYGQQKAQPATIIGNIEGLCALIGALINAIAYKEGKTEVFDSNAETHEIVVKLANTHDELEIYPIPPYKEQ</sequence>
<name>A0A139WQK1_9CYAN</name>